<dbReference type="EMBL" id="SJSK01000007">
    <property type="protein sequence ID" value="TCC87321.1"/>
    <property type="molecule type" value="Genomic_DNA"/>
</dbReference>
<feature type="domain" description="TonB-dependent receptor plug" evidence="12">
    <location>
        <begin position="122"/>
        <end position="227"/>
    </location>
</feature>
<evidence type="ECO:0000256" key="1">
    <source>
        <dbReference type="ARBA" id="ARBA00004571"/>
    </source>
</evidence>
<dbReference type="Pfam" id="PF00593">
    <property type="entry name" value="TonB_dep_Rec_b-barrel"/>
    <property type="match status" value="1"/>
</dbReference>
<evidence type="ECO:0000256" key="9">
    <source>
        <dbReference type="RuleBase" id="RU003357"/>
    </source>
</evidence>
<evidence type="ECO:0000259" key="11">
    <source>
        <dbReference type="Pfam" id="PF00593"/>
    </source>
</evidence>
<feature type="chain" id="PRO_5020259300" evidence="10">
    <location>
        <begin position="29"/>
        <end position="1000"/>
    </location>
</feature>
<dbReference type="RefSeq" id="WP_131555436.1">
    <property type="nucleotide sequence ID" value="NZ_SJSK01000007.1"/>
</dbReference>
<dbReference type="PROSITE" id="PS52016">
    <property type="entry name" value="TONB_DEPENDENT_REC_3"/>
    <property type="match status" value="1"/>
</dbReference>
<evidence type="ECO:0000256" key="2">
    <source>
        <dbReference type="ARBA" id="ARBA00022448"/>
    </source>
</evidence>
<protein>
    <submittedName>
        <fullName evidence="13">TonB-dependent receptor</fullName>
    </submittedName>
</protein>
<accession>A0A4R0ML10</accession>
<evidence type="ECO:0000256" key="8">
    <source>
        <dbReference type="PROSITE-ProRule" id="PRU01360"/>
    </source>
</evidence>
<dbReference type="InterPro" id="IPR008969">
    <property type="entry name" value="CarboxyPept-like_regulatory"/>
</dbReference>
<evidence type="ECO:0000256" key="6">
    <source>
        <dbReference type="ARBA" id="ARBA00023136"/>
    </source>
</evidence>
<dbReference type="Gene3D" id="2.40.170.20">
    <property type="entry name" value="TonB-dependent receptor, beta-barrel domain"/>
    <property type="match status" value="1"/>
</dbReference>
<feature type="domain" description="TonB-dependent receptor-like beta-barrel" evidence="11">
    <location>
        <begin position="406"/>
        <end position="964"/>
    </location>
</feature>
<evidence type="ECO:0000313" key="13">
    <source>
        <dbReference type="EMBL" id="TCC87321.1"/>
    </source>
</evidence>
<evidence type="ECO:0000256" key="3">
    <source>
        <dbReference type="ARBA" id="ARBA00022452"/>
    </source>
</evidence>
<keyword evidence="14" id="KW-1185">Reference proteome</keyword>
<evidence type="ECO:0000256" key="4">
    <source>
        <dbReference type="ARBA" id="ARBA00022692"/>
    </source>
</evidence>
<dbReference type="InterPro" id="IPR036942">
    <property type="entry name" value="Beta-barrel_TonB_sf"/>
</dbReference>
<dbReference type="Gene3D" id="2.60.40.1120">
    <property type="entry name" value="Carboxypeptidase-like, regulatory domain"/>
    <property type="match status" value="1"/>
</dbReference>
<dbReference type="SUPFAM" id="SSF56935">
    <property type="entry name" value="Porins"/>
    <property type="match status" value="1"/>
</dbReference>
<dbReference type="InterPro" id="IPR039426">
    <property type="entry name" value="TonB-dep_rcpt-like"/>
</dbReference>
<dbReference type="AlphaFoldDB" id="A0A4R0ML10"/>
<dbReference type="Gene3D" id="2.170.130.10">
    <property type="entry name" value="TonB-dependent receptor, plug domain"/>
    <property type="match status" value="1"/>
</dbReference>
<organism evidence="13 14">
    <name type="scientific">Pedobacter frigiditerrae</name>
    <dbReference type="NCBI Taxonomy" id="2530452"/>
    <lineage>
        <taxon>Bacteria</taxon>
        <taxon>Pseudomonadati</taxon>
        <taxon>Bacteroidota</taxon>
        <taxon>Sphingobacteriia</taxon>
        <taxon>Sphingobacteriales</taxon>
        <taxon>Sphingobacteriaceae</taxon>
        <taxon>Pedobacter</taxon>
    </lineage>
</organism>
<dbReference type="InterPro" id="IPR023996">
    <property type="entry name" value="TonB-dep_OMP_SusC/RagA"/>
</dbReference>
<keyword evidence="6 8" id="KW-0472">Membrane</keyword>
<dbReference type="Pfam" id="PF07715">
    <property type="entry name" value="Plug"/>
    <property type="match status" value="1"/>
</dbReference>
<dbReference type="GO" id="GO:0009279">
    <property type="term" value="C:cell outer membrane"/>
    <property type="evidence" value="ECO:0007669"/>
    <property type="project" value="UniProtKB-SubCell"/>
</dbReference>
<comment type="subcellular location">
    <subcellularLocation>
        <location evidence="1 8">Cell outer membrane</location>
        <topology evidence="1 8">Multi-pass membrane protein</topology>
    </subcellularLocation>
</comment>
<dbReference type="Pfam" id="PF13715">
    <property type="entry name" value="CarbopepD_reg_2"/>
    <property type="match status" value="1"/>
</dbReference>
<comment type="similarity">
    <text evidence="8 9">Belongs to the TonB-dependent receptor family.</text>
</comment>
<keyword evidence="2 8" id="KW-0813">Transport</keyword>
<evidence type="ECO:0000256" key="7">
    <source>
        <dbReference type="ARBA" id="ARBA00023237"/>
    </source>
</evidence>
<keyword evidence="7 8" id="KW-0998">Cell outer membrane</keyword>
<dbReference type="Proteomes" id="UP000292884">
    <property type="component" value="Unassembled WGS sequence"/>
</dbReference>
<keyword evidence="13" id="KW-0675">Receptor</keyword>
<proteinExistence type="inferred from homology"/>
<evidence type="ECO:0000313" key="14">
    <source>
        <dbReference type="Proteomes" id="UP000292884"/>
    </source>
</evidence>
<dbReference type="InterPro" id="IPR037066">
    <property type="entry name" value="Plug_dom_sf"/>
</dbReference>
<dbReference type="FunFam" id="2.170.130.10:FF:000003">
    <property type="entry name" value="SusC/RagA family TonB-linked outer membrane protein"/>
    <property type="match status" value="1"/>
</dbReference>
<reference evidence="13 14" key="1">
    <citation type="submission" date="2019-02" db="EMBL/GenBank/DDBJ databases">
        <title>Pedobacter sp. RP-1-13 sp. nov., isolated from Arctic soil.</title>
        <authorList>
            <person name="Dahal R.H."/>
        </authorList>
    </citation>
    <scope>NUCLEOTIDE SEQUENCE [LARGE SCALE GENOMIC DNA]</scope>
    <source>
        <strain evidence="13 14">RP-1-13</strain>
    </source>
</reference>
<dbReference type="InterPro" id="IPR000531">
    <property type="entry name" value="Beta-barrel_TonB"/>
</dbReference>
<dbReference type="NCBIfam" id="TIGR04057">
    <property type="entry name" value="SusC_RagA_signa"/>
    <property type="match status" value="1"/>
</dbReference>
<dbReference type="InterPro" id="IPR023997">
    <property type="entry name" value="TonB-dep_OMP_SusC/RagA_CS"/>
</dbReference>
<feature type="signal peptide" evidence="10">
    <location>
        <begin position="1"/>
        <end position="28"/>
    </location>
</feature>
<dbReference type="InterPro" id="IPR012910">
    <property type="entry name" value="Plug_dom"/>
</dbReference>
<name>A0A4R0ML10_9SPHI</name>
<keyword evidence="3 8" id="KW-1134">Transmembrane beta strand</keyword>
<evidence type="ECO:0000256" key="5">
    <source>
        <dbReference type="ARBA" id="ARBA00023077"/>
    </source>
</evidence>
<keyword evidence="4 8" id="KW-0812">Transmembrane</keyword>
<evidence type="ECO:0000256" key="10">
    <source>
        <dbReference type="SAM" id="SignalP"/>
    </source>
</evidence>
<sequence>MKLILPRFFRGKWHYLFGLMLICNFSFAQTTTVTGVVKDEKGEVLPGVGVKSKSGNITTVTNGDGKFSIQVSVTKETLTFTFIGYKPLEVETDGKTILNVSLEPDNQKLNEVIVVGYGTQKKVNLTGAVSVVSSKDLTMRPIGQTSAALQGLAPGVTVTQNSGRPGGDAGTIRIRGIGTLNDANPLVLIDNVEGSLNNIDPSIIESVSILKDAASASIYGSRAANGVILVTTKRAKSNQLGVNYNSYVGVQRLTNQPDLVNAADHMIMTNLAYTNTGRAPLFSDAVISNTQNGTNPDLYPNTDWQKEILTGSGVMQNHFVTVNGGGEKVRFLASFGYFDQAGLLEVSNFRRFTFRNNADIRFSDKLSMSLDVQLNNRITKEPGRGSSSVFNQMNRIAPIFAGVFSNGNYGEGSNGNNPIAYSRPEGGLAKTNNPGLLLNATLSYKPLSWLQADLTVAPRYDQIDDDTFVTAIKTYKADGTVAFTSPSLATLDVTNSRSLYNNFRGTLTATKAISNHNFKLLAGASREDYTNNNLTASRTTFIFPDYPVLGTGSSATQLNNGSKSEWALQSVFGRFNYNYKERYLLEVNGRYDGSSRFAQGKRYGFFPSVSAGWRISQEEFFQPLTRVIPELKIRASWGKLGNQNIGTYPAISLIQLGAYSIGNQIFTVGALNDAANNNITWESTEMTDIGFDATIVKNLSLNFDYYKRTTTDILLKLDVPIITGQAPPFQNAGVVENKGWDLGLNYANNAKAFRYAIGITLSDVNNKVIDLKGVNRTGITVSNEGYAMNSLYGFEALGFFQSDAEVAASPVQFGAVKAGDIKYKDQNGDNKITDLDNVIIGSTIPKYTYSANINLGYKNLDLGLFFQGVGKANGYLYEQSVMPFFNGGTVQEMHKDNWTPQNTGAAFPRLAFGESNNEKTSSFWVKDASYLRLKNIQLGYKFSTDLTKKLGLKSLRVFANASNLFTFDKFWNGYDVEAPVGTGNTYPQVKVYNFGLDVNF</sequence>
<gene>
    <name evidence="13" type="ORF">EZ428_21725</name>
</gene>
<dbReference type="SUPFAM" id="SSF49464">
    <property type="entry name" value="Carboxypeptidase regulatory domain-like"/>
    <property type="match status" value="1"/>
</dbReference>
<comment type="caution">
    <text evidence="13">The sequence shown here is derived from an EMBL/GenBank/DDBJ whole genome shotgun (WGS) entry which is preliminary data.</text>
</comment>
<dbReference type="OrthoDB" id="9768177at2"/>
<evidence type="ECO:0000259" key="12">
    <source>
        <dbReference type="Pfam" id="PF07715"/>
    </source>
</evidence>
<dbReference type="NCBIfam" id="TIGR04056">
    <property type="entry name" value="OMP_RagA_SusC"/>
    <property type="match status" value="1"/>
</dbReference>
<keyword evidence="10" id="KW-0732">Signal</keyword>
<keyword evidence="5 9" id="KW-0798">TonB box</keyword>